<dbReference type="Proteomes" id="UP000192247">
    <property type="component" value="Unassembled WGS sequence"/>
</dbReference>
<evidence type="ECO:0000256" key="9">
    <source>
        <dbReference type="ARBA" id="ARBA00023242"/>
    </source>
</evidence>
<dbReference type="Gene3D" id="2.30.29.30">
    <property type="entry name" value="Pleckstrin-homology domain (PH domain)/Phosphotyrosine-binding domain (PTB)"/>
    <property type="match status" value="1"/>
</dbReference>
<keyword evidence="13" id="KW-1185">Reference proteome</keyword>
<dbReference type="STRING" id="418985.A0A1V9XE31"/>
<feature type="compositionally biased region" description="Low complexity" evidence="10">
    <location>
        <begin position="148"/>
        <end position="159"/>
    </location>
</feature>
<evidence type="ECO:0000313" key="12">
    <source>
        <dbReference type="EMBL" id="OQR71661.1"/>
    </source>
</evidence>
<dbReference type="PROSITE" id="PS50196">
    <property type="entry name" value="RANBD1"/>
    <property type="match status" value="1"/>
</dbReference>
<dbReference type="GO" id="GO:0006606">
    <property type="term" value="P:protein import into nucleus"/>
    <property type="evidence" value="ECO:0007669"/>
    <property type="project" value="TreeGrafter"/>
</dbReference>
<dbReference type="GO" id="GO:0051028">
    <property type="term" value="P:mRNA transport"/>
    <property type="evidence" value="ECO:0007669"/>
    <property type="project" value="UniProtKB-KW"/>
</dbReference>
<evidence type="ECO:0000256" key="8">
    <source>
        <dbReference type="ARBA" id="ARBA00023132"/>
    </source>
</evidence>
<dbReference type="GO" id="GO:0005643">
    <property type="term" value="C:nuclear pore"/>
    <property type="evidence" value="ECO:0007669"/>
    <property type="project" value="UniProtKB-SubCell"/>
</dbReference>
<dbReference type="EMBL" id="MNPL01013935">
    <property type="protein sequence ID" value="OQR71661.1"/>
    <property type="molecule type" value="Genomic_DNA"/>
</dbReference>
<feature type="region of interest" description="Disordered" evidence="10">
    <location>
        <begin position="342"/>
        <end position="366"/>
    </location>
</feature>
<dbReference type="AlphaFoldDB" id="A0A1V9XE31"/>
<dbReference type="PANTHER" id="PTHR23138:SF141">
    <property type="entry name" value="NUCLEAR PORE COMPLEX PROTEIN NUP50"/>
    <property type="match status" value="1"/>
</dbReference>
<evidence type="ECO:0000256" key="3">
    <source>
        <dbReference type="ARBA" id="ARBA00022737"/>
    </source>
</evidence>
<keyword evidence="7" id="KW-0811">Translocation</keyword>
<dbReference type="SMART" id="SM00160">
    <property type="entry name" value="RanBD"/>
    <property type="match status" value="1"/>
</dbReference>
<dbReference type="CDD" id="cd13170">
    <property type="entry name" value="RanBD_NUP50"/>
    <property type="match status" value="1"/>
</dbReference>
<keyword evidence="6" id="KW-0007">Acetylation</keyword>
<feature type="region of interest" description="Disordered" evidence="10">
    <location>
        <begin position="139"/>
        <end position="159"/>
    </location>
</feature>
<accession>A0A1V9XE31</accession>
<proteinExistence type="predicted"/>
<evidence type="ECO:0000256" key="1">
    <source>
        <dbReference type="ARBA" id="ARBA00004567"/>
    </source>
</evidence>
<keyword evidence="2" id="KW-0813">Transport</keyword>
<sequence length="495" mass="52695">MAKRRADKQITHDNWDDEEPVEEVGVFECASEDVLAKRPIRKAKRTLPPKSDESTPRPNPFAGFSFNRNGSSGSAMSTVAVNSNGTGANTRTSDEYLLKVAQLNRDILKFITRLMDTGPYLNLTPCFDDYIKHFQRLTSEEEERQRKNNNNNNISTSTMASSVLSSGGFGSPGSGLTSCKATEAEPKAVFCFGSNSTPKSTDLKTTDTSSTFMFGPLATSGAGNSLQGSAQDAGAPAKFTFGATSQTAPSSSSSTSTEAIGNTLFGSISATSTEIPSSAVSVEKKTDSAVTLKFGATSTTAAADKGGTVAGTPTKPIFSFNSATGFSFGATSASVGTASNMTASTTATTQDANEEEEDEAPPKVDVAPVEEEGSLYTKKVKLFYKKQESDEKGQYADKGVGFLHIKKLEGGGYQLLIRAQTTLGNVLLNVRLGKDMPVKNVGKNNVAIICVPNPRLDPKSKDDQPDPPTMFLIRVKTSEDAVELRDKLIEYKDSV</sequence>
<dbReference type="OrthoDB" id="10062131at2759"/>
<reference evidence="12 13" key="1">
    <citation type="journal article" date="2017" name="Gigascience">
        <title>Draft genome of the honey bee ectoparasitic mite, Tropilaelaps mercedesae, is shaped by the parasitic life history.</title>
        <authorList>
            <person name="Dong X."/>
            <person name="Armstrong S.D."/>
            <person name="Xia D."/>
            <person name="Makepeace B.L."/>
            <person name="Darby A.C."/>
            <person name="Kadowaki T."/>
        </authorList>
    </citation>
    <scope>NUCLEOTIDE SEQUENCE [LARGE SCALE GENOMIC DNA]</scope>
    <source>
        <strain evidence="12">Wuxi-XJTLU</strain>
    </source>
</reference>
<dbReference type="InterPro" id="IPR011993">
    <property type="entry name" value="PH-like_dom_sf"/>
</dbReference>
<keyword evidence="4" id="KW-0509">mRNA transport</keyword>
<feature type="domain" description="RanBD1" evidence="11">
    <location>
        <begin position="370"/>
        <end position="495"/>
    </location>
</feature>
<name>A0A1V9XE31_9ACAR</name>
<evidence type="ECO:0000259" key="11">
    <source>
        <dbReference type="PROSITE" id="PS50196"/>
    </source>
</evidence>
<feature type="compositionally biased region" description="Low complexity" evidence="10">
    <location>
        <begin position="342"/>
        <end position="351"/>
    </location>
</feature>
<dbReference type="FunCoup" id="A0A1V9XE31">
    <property type="interactions" value="1161"/>
</dbReference>
<keyword evidence="8" id="KW-0906">Nuclear pore complex</keyword>
<evidence type="ECO:0000256" key="6">
    <source>
        <dbReference type="ARBA" id="ARBA00022990"/>
    </source>
</evidence>
<organism evidence="12 13">
    <name type="scientific">Tropilaelaps mercedesae</name>
    <dbReference type="NCBI Taxonomy" id="418985"/>
    <lineage>
        <taxon>Eukaryota</taxon>
        <taxon>Metazoa</taxon>
        <taxon>Ecdysozoa</taxon>
        <taxon>Arthropoda</taxon>
        <taxon>Chelicerata</taxon>
        <taxon>Arachnida</taxon>
        <taxon>Acari</taxon>
        <taxon>Parasitiformes</taxon>
        <taxon>Mesostigmata</taxon>
        <taxon>Gamasina</taxon>
        <taxon>Dermanyssoidea</taxon>
        <taxon>Laelapidae</taxon>
        <taxon>Tropilaelaps</taxon>
    </lineage>
</organism>
<evidence type="ECO:0000256" key="10">
    <source>
        <dbReference type="SAM" id="MobiDB-lite"/>
    </source>
</evidence>
<gene>
    <name evidence="12" type="ORF">BIW11_10868</name>
</gene>
<dbReference type="Pfam" id="PF00638">
    <property type="entry name" value="Ran_BP1"/>
    <property type="match status" value="1"/>
</dbReference>
<dbReference type="PANTHER" id="PTHR23138">
    <property type="entry name" value="RAN BINDING PROTEIN"/>
    <property type="match status" value="1"/>
</dbReference>
<dbReference type="SUPFAM" id="SSF50729">
    <property type="entry name" value="PH domain-like"/>
    <property type="match status" value="1"/>
</dbReference>
<dbReference type="InterPro" id="IPR015007">
    <property type="entry name" value="NUP2/50/61"/>
</dbReference>
<comment type="caution">
    <text evidence="12">The sequence shown here is derived from an EMBL/GenBank/DDBJ whole genome shotgun (WGS) entry which is preliminary data.</text>
</comment>
<evidence type="ECO:0000256" key="5">
    <source>
        <dbReference type="ARBA" id="ARBA00022927"/>
    </source>
</evidence>
<comment type="subcellular location">
    <subcellularLocation>
        <location evidence="1">Nucleus</location>
        <location evidence="1">Nuclear pore complex</location>
    </subcellularLocation>
</comment>
<dbReference type="InParanoid" id="A0A1V9XE31"/>
<protein>
    <submittedName>
        <fullName evidence="12">Nuclear pore complex protein Nup50-like</fullName>
    </submittedName>
</protein>
<evidence type="ECO:0000313" key="13">
    <source>
        <dbReference type="Proteomes" id="UP000192247"/>
    </source>
</evidence>
<evidence type="ECO:0000256" key="2">
    <source>
        <dbReference type="ARBA" id="ARBA00022448"/>
    </source>
</evidence>
<dbReference type="InterPro" id="IPR000156">
    <property type="entry name" value="Ran_bind_dom"/>
</dbReference>
<evidence type="ECO:0000256" key="7">
    <source>
        <dbReference type="ARBA" id="ARBA00023010"/>
    </source>
</evidence>
<dbReference type="Pfam" id="PF08911">
    <property type="entry name" value="NUP50"/>
    <property type="match status" value="1"/>
</dbReference>
<keyword evidence="9" id="KW-0539">Nucleus</keyword>
<feature type="region of interest" description="Disordered" evidence="10">
    <location>
        <begin position="40"/>
        <end position="62"/>
    </location>
</feature>
<keyword evidence="3" id="KW-0677">Repeat</keyword>
<keyword evidence="5" id="KW-0653">Protein transport</keyword>
<dbReference type="InterPro" id="IPR045255">
    <property type="entry name" value="RanBP1-like"/>
</dbReference>
<evidence type="ECO:0000256" key="4">
    <source>
        <dbReference type="ARBA" id="ARBA00022816"/>
    </source>
</evidence>